<feature type="region of interest" description="Disordered" evidence="1">
    <location>
        <begin position="1"/>
        <end position="25"/>
    </location>
</feature>
<accession>A0ABQ8TML0</accession>
<evidence type="ECO:0000256" key="1">
    <source>
        <dbReference type="SAM" id="MobiDB-lite"/>
    </source>
</evidence>
<proteinExistence type="predicted"/>
<evidence type="ECO:0000313" key="4">
    <source>
        <dbReference type="Proteomes" id="UP001148838"/>
    </source>
</evidence>
<dbReference type="Pfam" id="PF21787">
    <property type="entry name" value="TNP-like_RNaseH_N"/>
    <property type="match status" value="1"/>
</dbReference>
<name>A0ABQ8TML0_PERAM</name>
<dbReference type="EMBL" id="JAJSOF020000005">
    <property type="protein sequence ID" value="KAJ4447533.1"/>
    <property type="molecule type" value="Genomic_DNA"/>
</dbReference>
<evidence type="ECO:0000259" key="2">
    <source>
        <dbReference type="Pfam" id="PF21787"/>
    </source>
</evidence>
<gene>
    <name evidence="3" type="ORF">ANN_09540</name>
</gene>
<feature type="region of interest" description="Disordered" evidence="1">
    <location>
        <begin position="76"/>
        <end position="117"/>
    </location>
</feature>
<protein>
    <recommendedName>
        <fullName evidence="2">Transposable element P transposase-like RNase H domain-containing protein</fullName>
    </recommendedName>
</protein>
<dbReference type="InterPro" id="IPR048365">
    <property type="entry name" value="TNP-like_RNaseH_N"/>
</dbReference>
<dbReference type="Proteomes" id="UP001148838">
    <property type="component" value="Unassembled WGS sequence"/>
</dbReference>
<comment type="caution">
    <text evidence="3">The sequence shown here is derived from an EMBL/GenBank/DDBJ whole genome shotgun (WGS) entry which is preliminary data.</text>
</comment>
<feature type="domain" description="Transposable element P transposase-like RNase H" evidence="2">
    <location>
        <begin position="153"/>
        <end position="214"/>
    </location>
</feature>
<organism evidence="3 4">
    <name type="scientific">Periplaneta americana</name>
    <name type="common">American cockroach</name>
    <name type="synonym">Blatta americana</name>
    <dbReference type="NCBI Taxonomy" id="6978"/>
    <lineage>
        <taxon>Eukaryota</taxon>
        <taxon>Metazoa</taxon>
        <taxon>Ecdysozoa</taxon>
        <taxon>Arthropoda</taxon>
        <taxon>Hexapoda</taxon>
        <taxon>Insecta</taxon>
        <taxon>Pterygota</taxon>
        <taxon>Neoptera</taxon>
        <taxon>Polyneoptera</taxon>
        <taxon>Dictyoptera</taxon>
        <taxon>Blattodea</taxon>
        <taxon>Blattoidea</taxon>
        <taxon>Blattidae</taxon>
        <taxon>Blattinae</taxon>
        <taxon>Periplaneta</taxon>
    </lineage>
</organism>
<feature type="compositionally biased region" description="Basic and acidic residues" evidence="1">
    <location>
        <begin position="103"/>
        <end position="117"/>
    </location>
</feature>
<feature type="compositionally biased region" description="Polar residues" evidence="1">
    <location>
        <begin position="85"/>
        <end position="95"/>
    </location>
</feature>
<evidence type="ECO:0000313" key="3">
    <source>
        <dbReference type="EMBL" id="KAJ4447533.1"/>
    </source>
</evidence>
<reference evidence="3 4" key="1">
    <citation type="journal article" date="2022" name="Allergy">
        <title>Genome assembly and annotation of Periplaneta americana reveal a comprehensive cockroach allergen profile.</title>
        <authorList>
            <person name="Wang L."/>
            <person name="Xiong Q."/>
            <person name="Saelim N."/>
            <person name="Wang L."/>
            <person name="Nong W."/>
            <person name="Wan A.T."/>
            <person name="Shi M."/>
            <person name="Liu X."/>
            <person name="Cao Q."/>
            <person name="Hui J.H.L."/>
            <person name="Sookrung N."/>
            <person name="Leung T.F."/>
            <person name="Tungtrongchitr A."/>
            <person name="Tsui S.K.W."/>
        </authorList>
    </citation>
    <scope>NUCLEOTIDE SEQUENCE [LARGE SCALE GENOMIC DNA]</scope>
    <source>
        <strain evidence="3">PWHHKU_190912</strain>
    </source>
</reference>
<keyword evidence="4" id="KW-1185">Reference proteome</keyword>
<sequence>MERSRQPLHTCDPGGPPGQKGTRSLIGLQAATEQAAGLGSYTSNNSCSYEYSASKITASTAYAGMNKDACQQGPGVAKRKLFSSPHFSSSPQEQQTKNSSSESKGEETGEKNCNKSKKTEFRIKLEGEGANGHIISTANNCSKDIQGTGPLSDRSENVCPLIIDEIAIRQQLHYDSKSDMIKGFADDVIARYPMKIGNHCLMAMVKGIKKGWKQGMIIDPTIRFETYEGQPEDVHEEKRAIYVPNIPYYKDTRKYQLHDISITGLMFGARGTIPNFSSQFCKTLGLHKSFLNELALLIIRESTVRVSVMDSKVASRLGAVVATVLGSVVAEVMVYVHTERAACMLDPKSL</sequence>